<feature type="domain" description="GCVT N-terminal" evidence="2">
    <location>
        <begin position="6"/>
        <end position="210"/>
    </location>
</feature>
<dbReference type="InterPro" id="IPR027266">
    <property type="entry name" value="TrmE/GcvT-like"/>
</dbReference>
<reference evidence="3 4" key="1">
    <citation type="journal article" date="2014" name="PLoS ONE">
        <title>The first complete genome sequence of the class fimbriimonadia in the phylum armatimonadetes.</title>
        <authorList>
            <person name="Hu Z.Y."/>
            <person name="Wang Y.Z."/>
            <person name="Im W.T."/>
            <person name="Wang S.Y."/>
            <person name="Zhao G.P."/>
            <person name="Zheng H.J."/>
            <person name="Quan Z.X."/>
        </authorList>
    </citation>
    <scope>NUCLEOTIDE SEQUENCE [LARGE SCALE GENOMIC DNA]</scope>
    <source>
        <strain evidence="3">Gsoil 348</strain>
    </source>
</reference>
<dbReference type="PANTHER" id="PTHR22602:SF0">
    <property type="entry name" value="TRANSFERASE CAF17, MITOCHONDRIAL-RELATED"/>
    <property type="match status" value="1"/>
</dbReference>
<dbReference type="HOGENOM" id="CLU_007884_6_3_0"/>
<dbReference type="AlphaFoldDB" id="A0A068NYQ8"/>
<dbReference type="PIRSF" id="PIRSF006487">
    <property type="entry name" value="GcvT"/>
    <property type="match status" value="1"/>
</dbReference>
<dbReference type="Pfam" id="PF01571">
    <property type="entry name" value="GCV_T"/>
    <property type="match status" value="1"/>
</dbReference>
<organism evidence="3 4">
    <name type="scientific">Fimbriimonas ginsengisoli Gsoil 348</name>
    <dbReference type="NCBI Taxonomy" id="661478"/>
    <lineage>
        <taxon>Bacteria</taxon>
        <taxon>Bacillati</taxon>
        <taxon>Armatimonadota</taxon>
        <taxon>Fimbriimonadia</taxon>
        <taxon>Fimbriimonadales</taxon>
        <taxon>Fimbriimonadaceae</taxon>
        <taxon>Fimbriimonas</taxon>
    </lineage>
</organism>
<dbReference type="Proteomes" id="UP000027982">
    <property type="component" value="Chromosome"/>
</dbReference>
<dbReference type="OrthoDB" id="9796287at2"/>
<dbReference type="KEGG" id="fgi:OP10G_3881"/>
<sequence>MNDDRLRSDCGLLSLPGIALAVITGEDRKDWLQGQVTNDVRSLDPGNSVSFCLCSATGQIQSVIDAWGFEGRIAMTTDRETLPAFLRRAEEMVIMEDVAAGEATSDFHLISIQGPTATERLSKLMSLPDASAGETLVEGVPVLCMQSDRTGFGGWDLWVPRSARDVIHKVELEFEPVTAEAFNAARLEAGIPMFGVDIHAKTMPPELGPSFEAKHVSYKKGCYVGQEVLMRIHSRGHTNKTWVGLLADGPLEVGGEVHGAGQGAVGVLTSVAESPTFGHIGGATVRNEVASNGESLRVITERGEVDVEVRILPLTL</sequence>
<dbReference type="InterPro" id="IPR029043">
    <property type="entry name" value="GcvT/YgfZ_C"/>
</dbReference>
<protein>
    <submittedName>
        <fullName evidence="3">Folate-dependent protein for Fe/S cluster synthesis/repair in oxidative stress</fullName>
    </submittedName>
</protein>
<keyword evidence="1" id="KW-0809">Transit peptide</keyword>
<evidence type="ECO:0000259" key="2">
    <source>
        <dbReference type="Pfam" id="PF01571"/>
    </source>
</evidence>
<dbReference type="InterPro" id="IPR017703">
    <property type="entry name" value="YgfZ/GCV_T_CS"/>
</dbReference>
<name>A0A068NYQ8_FIMGI</name>
<dbReference type="PANTHER" id="PTHR22602">
    <property type="entry name" value="TRANSFERASE CAF17, MITOCHONDRIAL-RELATED"/>
    <property type="match status" value="1"/>
</dbReference>
<dbReference type="RefSeq" id="WP_025228837.1">
    <property type="nucleotide sequence ID" value="NZ_CP007139.1"/>
</dbReference>
<proteinExistence type="predicted"/>
<dbReference type="SUPFAM" id="SSF103025">
    <property type="entry name" value="Folate-binding domain"/>
    <property type="match status" value="1"/>
</dbReference>
<dbReference type="SUPFAM" id="SSF101790">
    <property type="entry name" value="Aminomethyltransferase beta-barrel domain"/>
    <property type="match status" value="1"/>
</dbReference>
<dbReference type="GO" id="GO:0016226">
    <property type="term" value="P:iron-sulfur cluster assembly"/>
    <property type="evidence" value="ECO:0007669"/>
    <property type="project" value="TreeGrafter"/>
</dbReference>
<dbReference type="STRING" id="661478.OP10G_3881"/>
<dbReference type="InterPro" id="IPR006222">
    <property type="entry name" value="GCVT_N"/>
</dbReference>
<evidence type="ECO:0000313" key="3">
    <source>
        <dbReference type="EMBL" id="AIE87249.1"/>
    </source>
</evidence>
<evidence type="ECO:0000256" key="1">
    <source>
        <dbReference type="ARBA" id="ARBA00022946"/>
    </source>
</evidence>
<dbReference type="Gene3D" id="3.30.1360.120">
    <property type="entry name" value="Probable tRNA modification gtpase trme, domain 1"/>
    <property type="match status" value="1"/>
</dbReference>
<evidence type="ECO:0000313" key="4">
    <source>
        <dbReference type="Proteomes" id="UP000027982"/>
    </source>
</evidence>
<dbReference type="EMBL" id="CP007139">
    <property type="protein sequence ID" value="AIE87249.1"/>
    <property type="molecule type" value="Genomic_DNA"/>
</dbReference>
<gene>
    <name evidence="3" type="ORF">OP10G_3881</name>
</gene>
<dbReference type="NCBIfam" id="TIGR03317">
    <property type="entry name" value="ygfZ_signature"/>
    <property type="match status" value="1"/>
</dbReference>
<accession>A0A068NYQ8</accession>
<dbReference type="eggNOG" id="COG0404">
    <property type="taxonomic scope" value="Bacteria"/>
</dbReference>
<dbReference type="InterPro" id="IPR045179">
    <property type="entry name" value="YgfZ/GcvT"/>
</dbReference>
<keyword evidence="4" id="KW-1185">Reference proteome</keyword>